<dbReference type="Proteomes" id="UP000031189">
    <property type="component" value="Unassembled WGS sequence"/>
</dbReference>
<organism evidence="2 3">
    <name type="scientific">Terrisporobacter othiniensis</name>
    <dbReference type="NCBI Taxonomy" id="1577792"/>
    <lineage>
        <taxon>Bacteria</taxon>
        <taxon>Bacillati</taxon>
        <taxon>Bacillota</taxon>
        <taxon>Clostridia</taxon>
        <taxon>Peptostreptococcales</taxon>
        <taxon>Peptostreptococcaceae</taxon>
        <taxon>Terrisporobacter</taxon>
    </lineage>
</organism>
<evidence type="ECO:0000313" key="2">
    <source>
        <dbReference type="EMBL" id="KHS58215.1"/>
    </source>
</evidence>
<evidence type="ECO:0000313" key="3">
    <source>
        <dbReference type="Proteomes" id="UP000031189"/>
    </source>
</evidence>
<proteinExistence type="predicted"/>
<comment type="caution">
    <text evidence="2">The sequence shown here is derived from an EMBL/GenBank/DDBJ whole genome shotgun (WGS) entry which is preliminary data.</text>
</comment>
<dbReference type="AlphaFoldDB" id="A0A0B3WUI4"/>
<keyword evidence="3" id="KW-1185">Reference proteome</keyword>
<dbReference type="Pfam" id="PF11823">
    <property type="entry name" value="Se_S_carrier"/>
    <property type="match status" value="1"/>
</dbReference>
<protein>
    <recommendedName>
        <fullName evidence="1">Putative Se/S carrier protein-like domain-containing protein</fullName>
    </recommendedName>
</protein>
<feature type="domain" description="Putative Se/S carrier protein-like" evidence="1">
    <location>
        <begin position="8"/>
        <end position="75"/>
    </location>
</feature>
<dbReference type="RefSeq" id="WP_039678639.1">
    <property type="nucleotide sequence ID" value="NZ_JAWGXO010000027.1"/>
</dbReference>
<evidence type="ECO:0000259" key="1">
    <source>
        <dbReference type="Pfam" id="PF11823"/>
    </source>
</evidence>
<accession>A0A0B3WUI4</accession>
<dbReference type="STRING" id="1577792.QX51_04065"/>
<name>A0A0B3WUI4_9FIRM</name>
<reference evidence="2 3" key="1">
    <citation type="submission" date="2014-12" db="EMBL/GenBank/DDBJ databases">
        <title>Draft genome sequence of Terrisporobacter sp. 08-306576, isolated from the blood culture of a bacteremia patient.</title>
        <authorList>
            <person name="Lund L.C."/>
            <person name="Sydenham T.V."/>
            <person name="Hogh S.V."/>
            <person name="Skov M.N."/>
            <person name="Kemp M."/>
            <person name="Justesen U.S."/>
        </authorList>
    </citation>
    <scope>NUCLEOTIDE SEQUENCE [LARGE SCALE GENOMIC DNA]</scope>
    <source>
        <strain evidence="2 3">08-306576</strain>
    </source>
</reference>
<dbReference type="EMBL" id="JWHR01000045">
    <property type="protein sequence ID" value="KHS58215.1"/>
    <property type="molecule type" value="Genomic_DNA"/>
</dbReference>
<gene>
    <name evidence="2" type="ORF">QX51_04065</name>
</gene>
<dbReference type="InterPro" id="IPR021778">
    <property type="entry name" value="Se/S_carrier-like"/>
</dbReference>
<dbReference type="OrthoDB" id="3192849at2"/>
<sequence length="78" mass="8845">MREKQLRLIVTFNTTTGAMAMEKACKSENVPGRLIPVPRQISAGCGLSWLCNKDDKEKIEDLINDKNLDINNIHEIMM</sequence>